<reference evidence="1 2" key="1">
    <citation type="journal article" date="2022" name="Hortic Res">
        <title>A haplotype resolved chromosomal level avocado genome allows analysis of novel avocado genes.</title>
        <authorList>
            <person name="Nath O."/>
            <person name="Fletcher S.J."/>
            <person name="Hayward A."/>
            <person name="Shaw L.M."/>
            <person name="Masouleh A.K."/>
            <person name="Furtado A."/>
            <person name="Henry R.J."/>
            <person name="Mitter N."/>
        </authorList>
    </citation>
    <scope>NUCLEOTIDE SEQUENCE [LARGE SCALE GENOMIC DNA]</scope>
    <source>
        <strain evidence="2">cv. Hass</strain>
    </source>
</reference>
<comment type="caution">
    <text evidence="1">The sequence shown here is derived from an EMBL/GenBank/DDBJ whole genome shotgun (WGS) entry which is preliminary data.</text>
</comment>
<evidence type="ECO:0000313" key="2">
    <source>
        <dbReference type="Proteomes" id="UP001234297"/>
    </source>
</evidence>
<accession>A0ACC2KIP9</accession>
<dbReference type="Proteomes" id="UP001234297">
    <property type="component" value="Chromosome 9"/>
</dbReference>
<protein>
    <submittedName>
        <fullName evidence="1">Uncharacterized protein</fullName>
    </submittedName>
</protein>
<name>A0ACC2KIP9_PERAE</name>
<gene>
    <name evidence="1" type="ORF">MRB53_029540</name>
</gene>
<dbReference type="EMBL" id="CM056817">
    <property type="protein sequence ID" value="KAJ8621011.1"/>
    <property type="molecule type" value="Genomic_DNA"/>
</dbReference>
<evidence type="ECO:0000313" key="1">
    <source>
        <dbReference type="EMBL" id="KAJ8621011.1"/>
    </source>
</evidence>
<proteinExistence type="predicted"/>
<sequence>MCTVGSPLSPVMPDQICTPRSSQFLLFFDQIRFLWFVFCTAIQDREMVFFSVHCGRTSSLFLVTTATPSFGLLLRSWRSTSGTQTNRGPTSQSSFYDPLYQRTQIV</sequence>
<keyword evidence="2" id="KW-1185">Reference proteome</keyword>
<organism evidence="1 2">
    <name type="scientific">Persea americana</name>
    <name type="common">Avocado</name>
    <dbReference type="NCBI Taxonomy" id="3435"/>
    <lineage>
        <taxon>Eukaryota</taxon>
        <taxon>Viridiplantae</taxon>
        <taxon>Streptophyta</taxon>
        <taxon>Embryophyta</taxon>
        <taxon>Tracheophyta</taxon>
        <taxon>Spermatophyta</taxon>
        <taxon>Magnoliopsida</taxon>
        <taxon>Magnoliidae</taxon>
        <taxon>Laurales</taxon>
        <taxon>Lauraceae</taxon>
        <taxon>Persea</taxon>
    </lineage>
</organism>